<dbReference type="Pfam" id="PF02371">
    <property type="entry name" value="Transposase_20"/>
    <property type="match status" value="1"/>
</dbReference>
<reference evidence="4" key="1">
    <citation type="journal article" date="2019" name="Int. J. Syst. Evol. Microbiol.">
        <title>The Global Catalogue of Microorganisms (GCM) 10K type strain sequencing project: providing services to taxonomists for standard genome sequencing and annotation.</title>
        <authorList>
            <consortium name="The Broad Institute Genomics Platform"/>
            <consortium name="The Broad Institute Genome Sequencing Center for Infectious Disease"/>
            <person name="Wu L."/>
            <person name="Ma J."/>
        </authorList>
    </citation>
    <scope>NUCLEOTIDE SEQUENCE [LARGE SCALE GENOMIC DNA]</scope>
    <source>
        <strain evidence="4">CGMCC 4.7131</strain>
    </source>
</reference>
<name>A0ABW0DNM4_9ACTN</name>
<dbReference type="Proteomes" id="UP001596035">
    <property type="component" value="Unassembled WGS sequence"/>
</dbReference>
<evidence type="ECO:0000313" key="4">
    <source>
        <dbReference type="Proteomes" id="UP001596035"/>
    </source>
</evidence>
<evidence type="ECO:0000256" key="1">
    <source>
        <dbReference type="SAM" id="MobiDB-lite"/>
    </source>
</evidence>
<comment type="caution">
    <text evidence="3">The sequence shown here is derived from an EMBL/GenBank/DDBJ whole genome shotgun (WGS) entry which is preliminary data.</text>
</comment>
<organism evidence="3 4">
    <name type="scientific">Streptomyces atrovirens</name>
    <dbReference type="NCBI Taxonomy" id="285556"/>
    <lineage>
        <taxon>Bacteria</taxon>
        <taxon>Bacillati</taxon>
        <taxon>Actinomycetota</taxon>
        <taxon>Actinomycetes</taxon>
        <taxon>Kitasatosporales</taxon>
        <taxon>Streptomycetaceae</taxon>
        <taxon>Streptomyces</taxon>
    </lineage>
</organism>
<accession>A0ABW0DNM4</accession>
<protein>
    <submittedName>
        <fullName evidence="3">Transposase</fullName>
    </submittedName>
</protein>
<dbReference type="EMBL" id="JBHSKN010000005">
    <property type="protein sequence ID" value="MFC5239244.1"/>
    <property type="molecule type" value="Genomic_DNA"/>
</dbReference>
<evidence type="ECO:0000313" key="3">
    <source>
        <dbReference type="EMBL" id="MFC5239244.1"/>
    </source>
</evidence>
<dbReference type="InterPro" id="IPR003346">
    <property type="entry name" value="Transposase_20"/>
</dbReference>
<proteinExistence type="predicted"/>
<feature type="region of interest" description="Disordered" evidence="1">
    <location>
        <begin position="19"/>
        <end position="76"/>
    </location>
</feature>
<gene>
    <name evidence="3" type="ORF">ACFPWV_04855</name>
</gene>
<evidence type="ECO:0000259" key="2">
    <source>
        <dbReference type="Pfam" id="PF02371"/>
    </source>
</evidence>
<dbReference type="RefSeq" id="WP_344557230.1">
    <property type="nucleotide sequence ID" value="NZ_BAAATG010000009.1"/>
</dbReference>
<keyword evidence="4" id="KW-1185">Reference proteome</keyword>
<sequence length="76" mass="8313">MGDNPERLNSEASFTALCGVRPIEHSSGRRSTRRLQPRRRPAGERGPARHRVHPPTPRPACPGVLRTPHPGGRGPP</sequence>
<feature type="compositionally biased region" description="Basic residues" evidence="1">
    <location>
        <begin position="28"/>
        <end position="40"/>
    </location>
</feature>
<feature type="domain" description="Transposase IS116/IS110/IS902 C-terminal" evidence="2">
    <location>
        <begin position="4"/>
        <end position="38"/>
    </location>
</feature>